<name>A0A9Q0C887_9POAL</name>
<sequence>MELSLPFLPYLLTSLLLLTLSLNWFIRKRVTNFKSELPPGPWTLPFIGSLHHLATAGLPHHVLRNLARVHGPVMLLRLGEINLVVVSSREAAKEVMKTHDANFLHRAVTTTAEVLTYGCKDIAWSNGPSWSQMRRICATELLTSKQVKSSFSIRQAEIYSLLKTFTLASNKSPVDLSAMTAELSSNITIHAAFSGNYKNKQVFMEILREVMECFSGFGLNDLFPSMSLFEVNMRRRLTKIRR</sequence>
<dbReference type="EMBL" id="JAMQYH010000004">
    <property type="protein sequence ID" value="KAJ1689015.1"/>
    <property type="molecule type" value="Genomic_DNA"/>
</dbReference>
<gene>
    <name evidence="7" type="ORF">LUZ63_013170</name>
</gene>
<reference evidence="7" key="1">
    <citation type="journal article" date="2022" name="Cell">
        <title>Repeat-based holocentromeres influence genome architecture and karyotype evolution.</title>
        <authorList>
            <person name="Hofstatter P.G."/>
            <person name="Thangavel G."/>
            <person name="Lux T."/>
            <person name="Neumann P."/>
            <person name="Vondrak T."/>
            <person name="Novak P."/>
            <person name="Zhang M."/>
            <person name="Costa L."/>
            <person name="Castellani M."/>
            <person name="Scott A."/>
            <person name="Toegelov H."/>
            <person name="Fuchs J."/>
            <person name="Mata-Sucre Y."/>
            <person name="Dias Y."/>
            <person name="Vanzela A.L.L."/>
            <person name="Huettel B."/>
            <person name="Almeida C.C.S."/>
            <person name="Simkova H."/>
            <person name="Souza G."/>
            <person name="Pedrosa-Harand A."/>
            <person name="Macas J."/>
            <person name="Mayer K.F.X."/>
            <person name="Houben A."/>
            <person name="Marques A."/>
        </authorList>
    </citation>
    <scope>NUCLEOTIDE SEQUENCE</scope>
    <source>
        <strain evidence="7">RhyBre1mFocal</strain>
    </source>
</reference>
<dbReference type="PANTHER" id="PTHR47955:SF8">
    <property type="entry name" value="CYTOCHROME P450 71D11-LIKE"/>
    <property type="match status" value="1"/>
</dbReference>
<dbReference type="Pfam" id="PF00067">
    <property type="entry name" value="p450"/>
    <property type="match status" value="1"/>
</dbReference>
<dbReference type="OrthoDB" id="693165at2759"/>
<evidence type="ECO:0000313" key="7">
    <source>
        <dbReference type="EMBL" id="KAJ1689015.1"/>
    </source>
</evidence>
<keyword evidence="6" id="KW-0472">Membrane</keyword>
<dbReference type="GO" id="GO:0016705">
    <property type="term" value="F:oxidoreductase activity, acting on paired donors, with incorporation or reduction of molecular oxygen"/>
    <property type="evidence" value="ECO:0007669"/>
    <property type="project" value="InterPro"/>
</dbReference>
<dbReference type="GO" id="GO:0005506">
    <property type="term" value="F:iron ion binding"/>
    <property type="evidence" value="ECO:0007669"/>
    <property type="project" value="InterPro"/>
</dbReference>
<dbReference type="Gene3D" id="1.10.630.10">
    <property type="entry name" value="Cytochrome P450"/>
    <property type="match status" value="1"/>
</dbReference>
<evidence type="ECO:0000256" key="5">
    <source>
        <dbReference type="ARBA" id="ARBA00023004"/>
    </source>
</evidence>
<evidence type="ECO:0000313" key="8">
    <source>
        <dbReference type="Proteomes" id="UP001151287"/>
    </source>
</evidence>
<dbReference type="GO" id="GO:0020037">
    <property type="term" value="F:heme binding"/>
    <property type="evidence" value="ECO:0007669"/>
    <property type="project" value="InterPro"/>
</dbReference>
<dbReference type="Proteomes" id="UP001151287">
    <property type="component" value="Unassembled WGS sequence"/>
</dbReference>
<evidence type="ECO:0008006" key="9">
    <source>
        <dbReference type="Google" id="ProtNLM"/>
    </source>
</evidence>
<dbReference type="InterPro" id="IPR001128">
    <property type="entry name" value="Cyt_P450"/>
</dbReference>
<keyword evidence="3" id="KW-0479">Metal-binding</keyword>
<protein>
    <recommendedName>
        <fullName evidence="9">Cytochrome P450</fullName>
    </recommendedName>
</protein>
<evidence type="ECO:0000256" key="2">
    <source>
        <dbReference type="ARBA" id="ARBA00022617"/>
    </source>
</evidence>
<keyword evidence="8" id="KW-1185">Reference proteome</keyword>
<dbReference type="InterPro" id="IPR036396">
    <property type="entry name" value="Cyt_P450_sf"/>
</dbReference>
<keyword evidence="4" id="KW-0560">Oxidoreductase</keyword>
<keyword evidence="6" id="KW-1133">Transmembrane helix</keyword>
<organism evidence="7 8">
    <name type="scientific">Rhynchospora breviuscula</name>
    <dbReference type="NCBI Taxonomy" id="2022672"/>
    <lineage>
        <taxon>Eukaryota</taxon>
        <taxon>Viridiplantae</taxon>
        <taxon>Streptophyta</taxon>
        <taxon>Embryophyta</taxon>
        <taxon>Tracheophyta</taxon>
        <taxon>Spermatophyta</taxon>
        <taxon>Magnoliopsida</taxon>
        <taxon>Liliopsida</taxon>
        <taxon>Poales</taxon>
        <taxon>Cyperaceae</taxon>
        <taxon>Cyperoideae</taxon>
        <taxon>Rhynchosporeae</taxon>
        <taxon>Rhynchospora</taxon>
    </lineage>
</organism>
<proteinExistence type="inferred from homology"/>
<dbReference type="GO" id="GO:0004497">
    <property type="term" value="F:monooxygenase activity"/>
    <property type="evidence" value="ECO:0007669"/>
    <property type="project" value="InterPro"/>
</dbReference>
<keyword evidence="6" id="KW-0812">Transmembrane</keyword>
<comment type="caution">
    <text evidence="7">The sequence shown here is derived from an EMBL/GenBank/DDBJ whole genome shotgun (WGS) entry which is preliminary data.</text>
</comment>
<evidence type="ECO:0000256" key="6">
    <source>
        <dbReference type="SAM" id="Phobius"/>
    </source>
</evidence>
<accession>A0A9Q0C887</accession>
<evidence type="ECO:0000256" key="3">
    <source>
        <dbReference type="ARBA" id="ARBA00022723"/>
    </source>
</evidence>
<keyword evidence="2" id="KW-0349">Heme</keyword>
<feature type="transmembrane region" description="Helical" evidence="6">
    <location>
        <begin position="6"/>
        <end position="26"/>
    </location>
</feature>
<evidence type="ECO:0000256" key="1">
    <source>
        <dbReference type="ARBA" id="ARBA00010617"/>
    </source>
</evidence>
<dbReference type="SUPFAM" id="SSF48264">
    <property type="entry name" value="Cytochrome P450"/>
    <property type="match status" value="1"/>
</dbReference>
<keyword evidence="5" id="KW-0408">Iron</keyword>
<comment type="similarity">
    <text evidence="1">Belongs to the cytochrome P450 family.</text>
</comment>
<evidence type="ECO:0000256" key="4">
    <source>
        <dbReference type="ARBA" id="ARBA00023002"/>
    </source>
</evidence>
<dbReference type="AlphaFoldDB" id="A0A9Q0C887"/>
<dbReference type="PANTHER" id="PTHR47955">
    <property type="entry name" value="CYTOCHROME P450 FAMILY 71 PROTEIN"/>
    <property type="match status" value="1"/>
</dbReference>